<dbReference type="SUPFAM" id="SSF46689">
    <property type="entry name" value="Homeodomain-like"/>
    <property type="match status" value="1"/>
</dbReference>
<dbReference type="InterPro" id="IPR039538">
    <property type="entry name" value="BetI_C"/>
</dbReference>
<feature type="DNA-binding region" description="H-T-H motif" evidence="5">
    <location>
        <begin position="34"/>
        <end position="53"/>
    </location>
</feature>
<dbReference type="PANTHER" id="PTHR47506:SF1">
    <property type="entry name" value="HTH-TYPE TRANSCRIPTIONAL REGULATOR YJDC"/>
    <property type="match status" value="1"/>
</dbReference>
<dbReference type="Pfam" id="PF13977">
    <property type="entry name" value="TetR_C_6"/>
    <property type="match status" value="1"/>
</dbReference>
<keyword evidence="1" id="KW-0678">Repressor</keyword>
<keyword evidence="3 5" id="KW-0238">DNA-binding</keyword>
<dbReference type="SUPFAM" id="SSF48498">
    <property type="entry name" value="Tetracyclin repressor-like, C-terminal domain"/>
    <property type="match status" value="1"/>
</dbReference>
<dbReference type="Proteomes" id="UP001610861">
    <property type="component" value="Unassembled WGS sequence"/>
</dbReference>
<evidence type="ECO:0000256" key="1">
    <source>
        <dbReference type="ARBA" id="ARBA00022491"/>
    </source>
</evidence>
<evidence type="ECO:0000256" key="4">
    <source>
        <dbReference type="ARBA" id="ARBA00023163"/>
    </source>
</evidence>
<keyword evidence="2" id="KW-0805">Transcription regulation</keyword>
<dbReference type="PROSITE" id="PS50977">
    <property type="entry name" value="HTH_TETR_2"/>
    <property type="match status" value="1"/>
</dbReference>
<protein>
    <submittedName>
        <fullName evidence="7">TetR/AcrR family transcriptional regulator</fullName>
    </submittedName>
</protein>
<dbReference type="Gene3D" id="1.10.10.60">
    <property type="entry name" value="Homeodomain-like"/>
    <property type="match status" value="1"/>
</dbReference>
<dbReference type="PRINTS" id="PR00455">
    <property type="entry name" value="HTHTETR"/>
</dbReference>
<dbReference type="PANTHER" id="PTHR47506">
    <property type="entry name" value="TRANSCRIPTIONAL REGULATORY PROTEIN"/>
    <property type="match status" value="1"/>
</dbReference>
<dbReference type="InterPro" id="IPR001647">
    <property type="entry name" value="HTH_TetR"/>
</dbReference>
<dbReference type="InterPro" id="IPR036271">
    <property type="entry name" value="Tet_transcr_reg_TetR-rel_C_sf"/>
</dbReference>
<proteinExistence type="predicted"/>
<dbReference type="InterPro" id="IPR009057">
    <property type="entry name" value="Homeodomain-like_sf"/>
</dbReference>
<dbReference type="Pfam" id="PF00440">
    <property type="entry name" value="TetR_N"/>
    <property type="match status" value="1"/>
</dbReference>
<name>A0ABW7Q2H3_9MICO</name>
<evidence type="ECO:0000313" key="8">
    <source>
        <dbReference type="Proteomes" id="UP001610861"/>
    </source>
</evidence>
<feature type="domain" description="HTH tetR-type" evidence="6">
    <location>
        <begin position="11"/>
        <end position="71"/>
    </location>
</feature>
<evidence type="ECO:0000259" key="6">
    <source>
        <dbReference type="PROSITE" id="PS50977"/>
    </source>
</evidence>
<evidence type="ECO:0000256" key="3">
    <source>
        <dbReference type="ARBA" id="ARBA00023125"/>
    </source>
</evidence>
<sequence length="193" mass="21727">MPARGPYAKGEAKRAEIVEVAFQVFTESGYDRASVREIARRAGLSQAALLHYFRTKEELFVEVLRRRDEANDRFYDETETHDVTIEGLLEIIAHNSHEPGLVRLYAAMSAESTEATSTSRQFFTERYEKLRNDLAADISRKQEAGELTAEVDAADAATLLIAVADGLQIQWLLKPDGIDMAARLRQLNRLLQS</sequence>
<keyword evidence="8" id="KW-1185">Reference proteome</keyword>
<comment type="caution">
    <text evidence="7">The sequence shown here is derived from an EMBL/GenBank/DDBJ whole genome shotgun (WGS) entry which is preliminary data.</text>
</comment>
<dbReference type="EMBL" id="JBIQWL010000001">
    <property type="protein sequence ID" value="MFH8249026.1"/>
    <property type="molecule type" value="Genomic_DNA"/>
</dbReference>
<evidence type="ECO:0000256" key="5">
    <source>
        <dbReference type="PROSITE-ProRule" id="PRU00335"/>
    </source>
</evidence>
<reference evidence="7 8" key="1">
    <citation type="submission" date="2024-09" db="EMBL/GenBank/DDBJ databases">
        <authorList>
            <person name="Pan X."/>
        </authorList>
    </citation>
    <scope>NUCLEOTIDE SEQUENCE [LARGE SCALE GENOMIC DNA]</scope>
    <source>
        <strain evidence="7 8">B2969</strain>
    </source>
</reference>
<keyword evidence="4" id="KW-0804">Transcription</keyword>
<dbReference type="Gene3D" id="1.10.357.10">
    <property type="entry name" value="Tetracycline Repressor, domain 2"/>
    <property type="match status" value="1"/>
</dbReference>
<organism evidence="7 8">
    <name type="scientific">Microbacterium alkaliflavum</name>
    <dbReference type="NCBI Taxonomy" id="3248839"/>
    <lineage>
        <taxon>Bacteria</taxon>
        <taxon>Bacillati</taxon>
        <taxon>Actinomycetota</taxon>
        <taxon>Actinomycetes</taxon>
        <taxon>Micrococcales</taxon>
        <taxon>Microbacteriaceae</taxon>
        <taxon>Microbacterium</taxon>
    </lineage>
</organism>
<gene>
    <name evidence="7" type="ORF">ACH3VR_01500</name>
</gene>
<evidence type="ECO:0000313" key="7">
    <source>
        <dbReference type="EMBL" id="MFH8249026.1"/>
    </source>
</evidence>
<evidence type="ECO:0000256" key="2">
    <source>
        <dbReference type="ARBA" id="ARBA00023015"/>
    </source>
</evidence>
<dbReference type="RefSeq" id="WP_396638978.1">
    <property type="nucleotide sequence ID" value="NZ_JBIQWL010000001.1"/>
</dbReference>
<accession>A0ABW7Q2H3</accession>